<feature type="domain" description="Calponin-homology (CH)" evidence="6">
    <location>
        <begin position="410"/>
        <end position="522"/>
    </location>
</feature>
<protein>
    <submittedName>
        <fullName evidence="8">Abnormal spindle-like microcephaly-associated protein isoform X1</fullName>
    </submittedName>
</protein>
<dbReference type="Proteomes" id="UP000515123">
    <property type="component" value="Linkage group 9"/>
</dbReference>
<dbReference type="CDD" id="cd21223">
    <property type="entry name" value="CH_ASPM_rpt1"/>
    <property type="match status" value="1"/>
</dbReference>
<dbReference type="InterPro" id="IPR036872">
    <property type="entry name" value="CH_dom_sf"/>
</dbReference>
<dbReference type="GO" id="GO:0051295">
    <property type="term" value="P:establishment of meiotic spindle localization"/>
    <property type="evidence" value="ECO:0007669"/>
    <property type="project" value="TreeGrafter"/>
</dbReference>
<feature type="compositionally biased region" description="Low complexity" evidence="5">
    <location>
        <begin position="10"/>
        <end position="20"/>
    </location>
</feature>
<dbReference type="PANTHER" id="PTHR22706">
    <property type="entry name" value="ASSEMBLY FACTOR FOR SPINDLE MICROTUBULES"/>
    <property type="match status" value="1"/>
</dbReference>
<dbReference type="GO" id="GO:0007051">
    <property type="term" value="P:spindle organization"/>
    <property type="evidence" value="ECO:0007669"/>
    <property type="project" value="TreeGrafter"/>
</dbReference>
<evidence type="ECO:0000259" key="6">
    <source>
        <dbReference type="PROSITE" id="PS50021"/>
    </source>
</evidence>
<dbReference type="PROSITE" id="PS50021">
    <property type="entry name" value="CH"/>
    <property type="match status" value="1"/>
</dbReference>
<dbReference type="SMART" id="SM00185">
    <property type="entry name" value="ARM"/>
    <property type="match status" value="1"/>
</dbReference>
<evidence type="ECO:0000313" key="8">
    <source>
        <dbReference type="RefSeq" id="XP_020095465.1"/>
    </source>
</evidence>
<evidence type="ECO:0000256" key="3">
    <source>
        <dbReference type="ARBA" id="ARBA00022737"/>
    </source>
</evidence>
<feature type="region of interest" description="Disordered" evidence="5">
    <location>
        <begin position="1"/>
        <end position="55"/>
    </location>
</feature>
<dbReference type="Gene3D" id="1.20.5.190">
    <property type="match status" value="5"/>
</dbReference>
<dbReference type="GO" id="GO:0005737">
    <property type="term" value="C:cytoplasm"/>
    <property type="evidence" value="ECO:0007669"/>
    <property type="project" value="UniProtKB-SubCell"/>
</dbReference>
<dbReference type="Gene3D" id="1.10.418.10">
    <property type="entry name" value="Calponin-like domain"/>
    <property type="match status" value="1"/>
</dbReference>
<dbReference type="PANTHER" id="PTHR22706:SF1">
    <property type="entry name" value="ASSEMBLY FACTOR FOR SPINDLE MICROTUBULES"/>
    <property type="match status" value="1"/>
</dbReference>
<dbReference type="SUPFAM" id="SSF48371">
    <property type="entry name" value="ARM repeat"/>
    <property type="match status" value="1"/>
</dbReference>
<dbReference type="SMART" id="SM00015">
    <property type="entry name" value="IQ"/>
    <property type="match status" value="10"/>
</dbReference>
<dbReference type="InterPro" id="IPR000048">
    <property type="entry name" value="IQ_motif_EF-hand-BS"/>
</dbReference>
<dbReference type="InterPro" id="IPR051185">
    <property type="entry name" value="ASPM"/>
</dbReference>
<dbReference type="InterPro" id="IPR001715">
    <property type="entry name" value="CH_dom"/>
</dbReference>
<dbReference type="Pfam" id="PF00307">
    <property type="entry name" value="CH"/>
    <property type="match status" value="1"/>
</dbReference>
<dbReference type="GO" id="GO:0000278">
    <property type="term" value="P:mitotic cell cycle"/>
    <property type="evidence" value="ECO:0007669"/>
    <property type="project" value="TreeGrafter"/>
</dbReference>
<name>A0A6P5FQX1_ANACO</name>
<gene>
    <name evidence="8" type="primary">LOC109715078</name>
</gene>
<keyword evidence="2" id="KW-0963">Cytoplasm</keyword>
<keyword evidence="3" id="KW-0677">Repeat</keyword>
<keyword evidence="4" id="KW-0112">Calmodulin-binding</keyword>
<keyword evidence="7" id="KW-1185">Reference proteome</keyword>
<evidence type="ECO:0000313" key="7">
    <source>
        <dbReference type="Proteomes" id="UP000515123"/>
    </source>
</evidence>
<proteinExistence type="predicted"/>
<organism evidence="7 8">
    <name type="scientific">Ananas comosus</name>
    <name type="common">Pineapple</name>
    <name type="synonym">Ananas ananas</name>
    <dbReference type="NCBI Taxonomy" id="4615"/>
    <lineage>
        <taxon>Eukaryota</taxon>
        <taxon>Viridiplantae</taxon>
        <taxon>Streptophyta</taxon>
        <taxon>Embryophyta</taxon>
        <taxon>Tracheophyta</taxon>
        <taxon>Spermatophyta</taxon>
        <taxon>Magnoliopsida</taxon>
        <taxon>Liliopsida</taxon>
        <taxon>Poales</taxon>
        <taxon>Bromeliaceae</taxon>
        <taxon>Bromelioideae</taxon>
        <taxon>Ananas</taxon>
    </lineage>
</organism>
<reference evidence="8" key="2">
    <citation type="submission" date="2025-08" db="UniProtKB">
        <authorList>
            <consortium name="RefSeq"/>
        </authorList>
    </citation>
    <scope>IDENTIFICATION</scope>
    <source>
        <tissue evidence="8">Leaf</tissue>
    </source>
</reference>
<dbReference type="GO" id="GO:0005516">
    <property type="term" value="F:calmodulin binding"/>
    <property type="evidence" value="ECO:0007669"/>
    <property type="project" value="UniProtKB-KW"/>
</dbReference>
<comment type="subcellular location">
    <subcellularLocation>
        <location evidence="1">Cytoplasm</location>
    </subcellularLocation>
</comment>
<dbReference type="SUPFAM" id="SSF47576">
    <property type="entry name" value="Calponin-homology domain, CH-domain"/>
    <property type="match status" value="1"/>
</dbReference>
<dbReference type="RefSeq" id="XP_020095465.1">
    <property type="nucleotide sequence ID" value="XM_020239876.1"/>
</dbReference>
<dbReference type="GeneID" id="109715078"/>
<evidence type="ECO:0000256" key="4">
    <source>
        <dbReference type="ARBA" id="ARBA00022860"/>
    </source>
</evidence>
<dbReference type="InterPro" id="IPR000225">
    <property type="entry name" value="Armadillo"/>
</dbReference>
<dbReference type="Pfam" id="PF00612">
    <property type="entry name" value="IQ"/>
    <property type="match status" value="6"/>
</dbReference>
<evidence type="ECO:0000256" key="2">
    <source>
        <dbReference type="ARBA" id="ARBA00022490"/>
    </source>
</evidence>
<evidence type="ECO:0000256" key="5">
    <source>
        <dbReference type="SAM" id="MobiDB-lite"/>
    </source>
</evidence>
<sequence>MERRRRPPAKEAAAAGELPRGGASSPPPNPSPLFRDVSNYKTPHPSFPNPKTHNPASPLPIFFTASKNTLTPAASSASAFRRRPSAAAAVAARRLRALELDQSKSSRKVQIRREKALKSFSTSLSSWLNLLFRNPSSCGCDIASRRQTSGLIGKRQSLDAEREMGVGGHWRSPKRRRDRLWKCGGEEKKGFSFGMVASLKVSLQDVCSFDDLKERMEGYISREGCDEVLLMMYQVCKNIDEGRLKMKANCPLVSDLRLKEKATRILMCYNPEWLRIGLHIVLAGDSLLCNEEREHEKEDLFLRMIIEKQFFSHSGVAKSFAYNKLVEGLYRPGYFEALGSIILKRFILLVISLDKAKTESSLPIKYGIDGLDGGSPLLFCRHSNIKSSQQIIHESLSEVMHGEGDLLVHLTIVGCKLNYVQSPLSEYDFIVRNLFQDLQDGIVLCRALQLLLCDASIISKVVAPSDTRKKNLQNCSIAIEYLKQAGVPLSAGDGVMIVAEDIANGDKELTMSLLWSVFVHLQFPLLVQRTSLVGEIAKLKASDMDLPKYNTKTNMALLLEWIQVVCGKYSIRVDTLSSLVDSRALCCLMNFYLNIDIPLTSQKENGENFDEGLTRCLYADSSVVCHNFLPVRRIIECLSDFPEELQVSHILNNDASPDERSVTILLTFLASQLLNSKKLDKVRKLTSRILEDQNAEIKVLAFSQMSFSGNGSPIRCRSQGNKLPKCASEQNNEGFDWAATVIQSQVRRIVARSKFLKIKRAASLLQSATRAWLAATSNIKHAFTCSDHSVLEQSSGNSNSYLKFMMERHNFVRTKRSVRLIQRALRAWIAQRRQLESIFLHSSLPNQQSICSKLENPRYQESMAAEKIQLAWRRYAYHKQFLENISAVVKIQSNWRSWSTRIHFSRQVRAIITIQARIRCLFCLRAFRRFRLAALVIQRFVRGWLARKALLGACFIQSKRKICGLYSTQCAGSVKSVEYSTVLNSVLRLQRWWRRILLCRSELMSVILIQACIRGWSSRREANKLRYSISVIQKWWRNALFRQSRKRSVLIIQAHVRCWIARQAVRRDKKRIILIQSQFRGYLVRKNSKEEVSNLRHRLQKSATNVKDDMRLINRLLSALSQLLACRNISSIRQTCATLSMATEHSEKCCEMLADAGAVEILLKQVHSLNRGVPDQEVLKHVLCTLRNIAHFPKLLQVLINAPRSVEIIFQELLRNKSGTFFVACDLLKKITAAKEGRELTHKLHGHVRRLTIIIQDLERKIELEKRNARRGGGRDLTMLLRHKETVSLLAMIIDNNQ</sequence>
<dbReference type="OrthoDB" id="2148418at2759"/>
<dbReference type="PROSITE" id="PS50096">
    <property type="entry name" value="IQ"/>
    <property type="match status" value="6"/>
</dbReference>
<dbReference type="SUPFAM" id="SSF52540">
    <property type="entry name" value="P-loop containing nucleoside triphosphate hydrolases"/>
    <property type="match status" value="1"/>
</dbReference>
<reference evidence="7" key="1">
    <citation type="journal article" date="2015" name="Nat. Genet.">
        <title>The pineapple genome and the evolution of CAM photosynthesis.</title>
        <authorList>
            <person name="Ming R."/>
            <person name="VanBuren R."/>
            <person name="Wai C.M."/>
            <person name="Tang H."/>
            <person name="Schatz M.C."/>
            <person name="Bowers J.E."/>
            <person name="Lyons E."/>
            <person name="Wang M.L."/>
            <person name="Chen J."/>
            <person name="Biggers E."/>
            <person name="Zhang J."/>
            <person name="Huang L."/>
            <person name="Zhang L."/>
            <person name="Miao W."/>
            <person name="Zhang J."/>
            <person name="Ye Z."/>
            <person name="Miao C."/>
            <person name="Lin Z."/>
            <person name="Wang H."/>
            <person name="Zhou H."/>
            <person name="Yim W.C."/>
            <person name="Priest H.D."/>
            <person name="Zheng C."/>
            <person name="Woodhouse M."/>
            <person name="Edger P.P."/>
            <person name="Guyot R."/>
            <person name="Guo H.B."/>
            <person name="Guo H."/>
            <person name="Zheng G."/>
            <person name="Singh R."/>
            <person name="Sharma A."/>
            <person name="Min X."/>
            <person name="Zheng Y."/>
            <person name="Lee H."/>
            <person name="Gurtowski J."/>
            <person name="Sedlazeck F.J."/>
            <person name="Harkess A."/>
            <person name="McKain M.R."/>
            <person name="Liao Z."/>
            <person name="Fang J."/>
            <person name="Liu J."/>
            <person name="Zhang X."/>
            <person name="Zhang Q."/>
            <person name="Hu W."/>
            <person name="Qin Y."/>
            <person name="Wang K."/>
            <person name="Chen L.Y."/>
            <person name="Shirley N."/>
            <person name="Lin Y.R."/>
            <person name="Liu L.Y."/>
            <person name="Hernandez A.G."/>
            <person name="Wright C.L."/>
            <person name="Bulone V."/>
            <person name="Tuskan G.A."/>
            <person name="Heath K."/>
            <person name="Zee F."/>
            <person name="Moore P.H."/>
            <person name="Sunkar R."/>
            <person name="Leebens-Mack J.H."/>
            <person name="Mockler T."/>
            <person name="Bennetzen J.L."/>
            <person name="Freeling M."/>
            <person name="Sankoff D."/>
            <person name="Paterson A.H."/>
            <person name="Zhu X."/>
            <person name="Yang X."/>
            <person name="Smith J.A."/>
            <person name="Cushman J.C."/>
            <person name="Paull R.E."/>
            <person name="Yu Q."/>
        </authorList>
    </citation>
    <scope>NUCLEOTIDE SEQUENCE [LARGE SCALE GENOMIC DNA]</scope>
    <source>
        <strain evidence="7">cv. F153</strain>
    </source>
</reference>
<dbReference type="InterPro" id="IPR016024">
    <property type="entry name" value="ARM-type_fold"/>
</dbReference>
<accession>A0A6P5FQX1</accession>
<dbReference type="GO" id="GO:0000922">
    <property type="term" value="C:spindle pole"/>
    <property type="evidence" value="ECO:0007669"/>
    <property type="project" value="TreeGrafter"/>
</dbReference>
<dbReference type="InterPro" id="IPR011989">
    <property type="entry name" value="ARM-like"/>
</dbReference>
<dbReference type="InterPro" id="IPR027417">
    <property type="entry name" value="P-loop_NTPase"/>
</dbReference>
<evidence type="ECO:0000256" key="1">
    <source>
        <dbReference type="ARBA" id="ARBA00004496"/>
    </source>
</evidence>
<dbReference type="Gene3D" id="1.25.10.10">
    <property type="entry name" value="Leucine-rich Repeat Variant"/>
    <property type="match status" value="1"/>
</dbReference>